<dbReference type="Gene3D" id="2.40.40.20">
    <property type="match status" value="1"/>
</dbReference>
<comment type="caution">
    <text evidence="2">The sequence shown here is derived from an EMBL/GenBank/DDBJ whole genome shotgun (WGS) entry which is preliminary data.</text>
</comment>
<protein>
    <submittedName>
        <fullName evidence="2">Molybdopterin oxidoreductase</fullName>
    </submittedName>
</protein>
<dbReference type="Gene3D" id="3.40.228.10">
    <property type="entry name" value="Dimethylsulfoxide Reductase, domain 2"/>
    <property type="match status" value="1"/>
</dbReference>
<evidence type="ECO:0000259" key="1">
    <source>
        <dbReference type="PROSITE" id="PS51379"/>
    </source>
</evidence>
<dbReference type="CDD" id="cd02784">
    <property type="entry name" value="MopB_CT_PHLH"/>
    <property type="match status" value="1"/>
</dbReference>
<dbReference type="SUPFAM" id="SSF50692">
    <property type="entry name" value="ADC-like"/>
    <property type="match status" value="1"/>
</dbReference>
<dbReference type="Proteomes" id="UP000886124">
    <property type="component" value="Unassembled WGS sequence"/>
</dbReference>
<gene>
    <name evidence="2" type="ORF">ENJ89_00330</name>
</gene>
<dbReference type="InterPro" id="IPR009010">
    <property type="entry name" value="Asp_de-COase-like_dom_sf"/>
</dbReference>
<feature type="non-terminal residue" evidence="2">
    <location>
        <position position="562"/>
    </location>
</feature>
<dbReference type="Gene3D" id="3.30.70.20">
    <property type="match status" value="1"/>
</dbReference>
<sequence>MVFGAALRPVYAYDKAKVILSLESDFLYEEEESITAMKGFSAGRRTRSEKDEMNRLYVVENMFTTTGGMADHRLRLQSRQIAPFAFALAKELQNQGVALDLPDSVVDLSGQRFNQKWIAAVARDLIRNRGKSLLVAGSRQPEPVHALCALINRALGNEGQTIRYMALQDAVLPSTKETAALASAMANGEVETLVMLGGNPVYNAPVDANFADRLSKVKNTIHFSSHVDETSRLCQWHVPLAHYLESWGDVRAADGTVSVVQPLIQPLFGGVQEVQALHLLARGKDAKSYDVVRDIFKKKFGGGDFEKRWRRALNKGVVAGTESRPVKTSLKTRALVDYLRYNPLPVNAADANNLEIVFRPSPALHDGRHANNGWLQEMPDPVTKLTWDNPVLMSPATAEELGFKNEDVVRLTYGGRTAELPVWIVPGHADYSLTLTLGYGRQAAGRVGDGVGFDVYKLRAANEPFMGLGGRLTPTFTTYPIANTQDHGSMEGRPLVLEAGMEEYRHHPEFAAEAVEHLPNRSLWDEREYNTGNQWGMVIDLSACSGCNACVVACQSENNIPV</sequence>
<dbReference type="PANTHER" id="PTHR42783">
    <property type="entry name" value="GLUTAMATE SYNTHASE [NADPH] SMALL CHAIN"/>
    <property type="match status" value="1"/>
</dbReference>
<dbReference type="EMBL" id="DROD01000018">
    <property type="protein sequence ID" value="HHJ51612.1"/>
    <property type="molecule type" value="Genomic_DNA"/>
</dbReference>
<dbReference type="Gene3D" id="3.40.50.740">
    <property type="match status" value="1"/>
</dbReference>
<proteinExistence type="predicted"/>
<dbReference type="Gene3D" id="3.30.2070.10">
    <property type="entry name" value="Formate dehydrogenase/DMSO reductase"/>
    <property type="match status" value="1"/>
</dbReference>
<evidence type="ECO:0000313" key="2">
    <source>
        <dbReference type="EMBL" id="HHJ51612.1"/>
    </source>
</evidence>
<organism evidence="2">
    <name type="scientific">Caldithrix abyssi</name>
    <dbReference type="NCBI Taxonomy" id="187145"/>
    <lineage>
        <taxon>Bacteria</taxon>
        <taxon>Pseudomonadati</taxon>
        <taxon>Calditrichota</taxon>
        <taxon>Calditrichia</taxon>
        <taxon>Calditrichales</taxon>
        <taxon>Calditrichaceae</taxon>
        <taxon>Caldithrix</taxon>
    </lineage>
</organism>
<reference evidence="2" key="1">
    <citation type="journal article" date="2020" name="mSystems">
        <title>Genome- and Community-Level Interaction Insights into Carbon Utilization and Element Cycling Functions of Hydrothermarchaeota in Hydrothermal Sediment.</title>
        <authorList>
            <person name="Zhou Z."/>
            <person name="Liu Y."/>
            <person name="Xu W."/>
            <person name="Pan J."/>
            <person name="Luo Z.H."/>
            <person name="Li M."/>
        </authorList>
    </citation>
    <scope>NUCLEOTIDE SEQUENCE [LARGE SCALE GENOMIC DNA]</scope>
    <source>
        <strain evidence="2">HyVt-527</strain>
    </source>
</reference>
<name>A0A7V5UDP1_CALAY</name>
<feature type="domain" description="4Fe-4S ferredoxin-type" evidence="1">
    <location>
        <begin position="535"/>
        <end position="562"/>
    </location>
</feature>
<dbReference type="InterPro" id="IPR017896">
    <property type="entry name" value="4Fe4S_Fe-S-bd"/>
</dbReference>
<accession>A0A7V5UDP1</accession>
<dbReference type="SUPFAM" id="SSF53706">
    <property type="entry name" value="Formate dehydrogenase/DMSO reductase, domains 1-3"/>
    <property type="match status" value="1"/>
</dbReference>
<dbReference type="SUPFAM" id="SSF54862">
    <property type="entry name" value="4Fe-4S ferredoxins"/>
    <property type="match status" value="1"/>
</dbReference>
<dbReference type="PROSITE" id="PS51379">
    <property type="entry name" value="4FE4S_FER_2"/>
    <property type="match status" value="1"/>
</dbReference>
<dbReference type="AlphaFoldDB" id="A0A7V5UDP1"/>
<dbReference type="PANTHER" id="PTHR42783:SF3">
    <property type="entry name" value="GLUTAMATE SYNTHASE [NADPH] SMALL CHAIN-RELATED"/>
    <property type="match status" value="1"/>
</dbReference>